<dbReference type="EMBL" id="BAOQ01000029">
    <property type="protein sequence ID" value="GAC85053.1"/>
    <property type="molecule type" value="Genomic_DNA"/>
</dbReference>
<evidence type="ECO:0000313" key="4">
    <source>
        <dbReference type="Proteomes" id="UP000035021"/>
    </source>
</evidence>
<keyword evidence="4" id="KW-1185">Reference proteome</keyword>
<feature type="domain" description="Calcineurin-like phosphoesterase" evidence="2">
    <location>
        <begin position="48"/>
        <end position="220"/>
    </location>
</feature>
<reference evidence="3 4" key="1">
    <citation type="submission" date="2013-02" db="EMBL/GenBank/DDBJ databases">
        <title>Whole genome shotgun sequence of Gordonia paraffinivorans NBRC 108238.</title>
        <authorList>
            <person name="Isaki-Nakamura S."/>
            <person name="Hosoyama A."/>
            <person name="Tsuchikane K."/>
            <person name="Ando Y."/>
            <person name="Baba S."/>
            <person name="Ohji S."/>
            <person name="Hamada M."/>
            <person name="Tamura T."/>
            <person name="Yamazoe A."/>
            <person name="Yamazaki S."/>
            <person name="Fujita N."/>
        </authorList>
    </citation>
    <scope>NUCLEOTIDE SEQUENCE [LARGE SCALE GENOMIC DNA]</scope>
    <source>
        <strain evidence="3 4">NBRC 108238</strain>
    </source>
</reference>
<dbReference type="Pfam" id="PF00149">
    <property type="entry name" value="Metallophos"/>
    <property type="match status" value="1"/>
</dbReference>
<dbReference type="InterPro" id="IPR004843">
    <property type="entry name" value="Calcineurin-like_PHP"/>
</dbReference>
<dbReference type="Proteomes" id="UP000035021">
    <property type="component" value="Unassembled WGS sequence"/>
</dbReference>
<evidence type="ECO:0000313" key="3">
    <source>
        <dbReference type="EMBL" id="GAC85053.1"/>
    </source>
</evidence>
<dbReference type="PANTHER" id="PTHR12905:SF0">
    <property type="entry name" value="CALCINEURIN-LIKE PHOSPHOESTERASE DOMAIN-CONTAINING PROTEIN"/>
    <property type="match status" value="1"/>
</dbReference>
<dbReference type="SUPFAM" id="SSF56300">
    <property type="entry name" value="Metallo-dependent phosphatases"/>
    <property type="match status" value="1"/>
</dbReference>
<dbReference type="PANTHER" id="PTHR12905">
    <property type="entry name" value="METALLOPHOSPHOESTERASE"/>
    <property type="match status" value="1"/>
</dbReference>
<comment type="caution">
    <text evidence="3">The sequence shown here is derived from an EMBL/GenBank/DDBJ whole genome shotgun (WGS) entry which is preliminary data.</text>
</comment>
<evidence type="ECO:0000259" key="2">
    <source>
        <dbReference type="Pfam" id="PF00149"/>
    </source>
</evidence>
<sequence length="262" mass="28075">MSVTDALTSDRLPRGTPRPGVSSSLGAMVRVLAVADEVVESLALGVGIEGRPDLVLGAGDLPFGYLETLSELCEAPCVYVPGNHDRDLRGYRRGRTGWTRAGLPADDPGPAGAVNADGRTVTVAGLRISGLGGSRRYNGGSNQYTDAQQRLRSLRLRCGNALSRATSRSDRPGVDILLTHSPARGVGDRDDEPHRGFECFHPLVRSLRPTLLVHGHIHPYGDCPADLPIGKHTTSMNVVGYCQFDIDPTTGRVEIVRRRHGA</sequence>
<evidence type="ECO:0000256" key="1">
    <source>
        <dbReference type="SAM" id="MobiDB-lite"/>
    </source>
</evidence>
<organism evidence="3 4">
    <name type="scientific">Gordonia paraffinivorans NBRC 108238</name>
    <dbReference type="NCBI Taxonomy" id="1223543"/>
    <lineage>
        <taxon>Bacteria</taxon>
        <taxon>Bacillati</taxon>
        <taxon>Actinomycetota</taxon>
        <taxon>Actinomycetes</taxon>
        <taxon>Mycobacteriales</taxon>
        <taxon>Gordoniaceae</taxon>
        <taxon>Gordonia</taxon>
    </lineage>
</organism>
<dbReference type="InterPro" id="IPR051693">
    <property type="entry name" value="UPF0046_metallophosphoest"/>
</dbReference>
<accession>A0ABQ0INS0</accession>
<proteinExistence type="predicted"/>
<gene>
    <name evidence="3" type="ORF">GP2_029_00200</name>
</gene>
<dbReference type="Gene3D" id="3.60.21.10">
    <property type="match status" value="1"/>
</dbReference>
<feature type="region of interest" description="Disordered" evidence="1">
    <location>
        <begin position="1"/>
        <end position="21"/>
    </location>
</feature>
<name>A0ABQ0INS0_9ACTN</name>
<protein>
    <recommendedName>
        <fullName evidence="2">Calcineurin-like phosphoesterase domain-containing protein</fullName>
    </recommendedName>
</protein>
<dbReference type="InterPro" id="IPR029052">
    <property type="entry name" value="Metallo-depent_PP-like"/>
</dbReference>